<organism evidence="1 2">
    <name type="scientific">Streptomyces yokosukanensis</name>
    <dbReference type="NCBI Taxonomy" id="67386"/>
    <lineage>
        <taxon>Bacteria</taxon>
        <taxon>Bacillati</taxon>
        <taxon>Actinomycetota</taxon>
        <taxon>Actinomycetes</taxon>
        <taxon>Kitasatosporales</taxon>
        <taxon>Streptomycetaceae</taxon>
        <taxon>Streptomyces</taxon>
    </lineage>
</organism>
<proteinExistence type="predicted"/>
<dbReference type="EMBL" id="LMWN01000021">
    <property type="protein sequence ID" value="KUN05093.1"/>
    <property type="molecule type" value="Genomic_DNA"/>
</dbReference>
<comment type="caution">
    <text evidence="1">The sequence shown here is derived from an EMBL/GenBank/DDBJ whole genome shotgun (WGS) entry which is preliminary data.</text>
</comment>
<evidence type="ECO:0008006" key="3">
    <source>
        <dbReference type="Google" id="ProtNLM"/>
    </source>
</evidence>
<dbReference type="STRING" id="67386.AQI95_16445"/>
<accession>A0A101P545</accession>
<dbReference type="InterPro" id="IPR011042">
    <property type="entry name" value="6-blade_b-propeller_TolB-like"/>
</dbReference>
<name>A0A101P545_9ACTN</name>
<keyword evidence="2" id="KW-1185">Reference proteome</keyword>
<reference evidence="1 2" key="1">
    <citation type="submission" date="2015-10" db="EMBL/GenBank/DDBJ databases">
        <title>Draft genome sequence of Streptomyces yokosukanensis DSM 40224, type strain for the species Streptomyces yokosukanensis.</title>
        <authorList>
            <person name="Ruckert C."/>
            <person name="Winkler A."/>
            <person name="Kalinowski J."/>
            <person name="Kampfer P."/>
            <person name="Glaeser S."/>
        </authorList>
    </citation>
    <scope>NUCLEOTIDE SEQUENCE [LARGE SCALE GENOMIC DNA]</scope>
    <source>
        <strain evidence="1 2">DSM 40224</strain>
    </source>
</reference>
<protein>
    <recommendedName>
        <fullName evidence="3">SMP-30/Gluconolactonase/LRE-like region domain-containing protein</fullName>
    </recommendedName>
</protein>
<evidence type="ECO:0000313" key="2">
    <source>
        <dbReference type="Proteomes" id="UP000053127"/>
    </source>
</evidence>
<evidence type="ECO:0000313" key="1">
    <source>
        <dbReference type="EMBL" id="KUN05093.1"/>
    </source>
</evidence>
<dbReference type="SUPFAM" id="SSF63829">
    <property type="entry name" value="Calcium-dependent phosphotriesterase"/>
    <property type="match status" value="1"/>
</dbReference>
<sequence length="323" mass="33624">MTLPLTACSAGGDAQAVLPNPEQGKVSSFALGELSTRYDVDDAVAGSAWSSSLAWDRSGNVYMMNAGGNFDILRMTPQGKVSRFAHVSYPGAAHGMAATPDGGVIIGGDSGLLQVNRKGASGFVRTSHQFVEPRPIGVRPDGSIIVLDGKSVWALKDDKATSLYGSHGGKLAVFGTVDASGTAYVQLTGQTFADMLVLPLGQAPHRLPISGKVPGSRIPISALSPQALAPALGGGFYARGVYSVGNSAKYASYVIHVRKTTGTVLIKATHDRICPAGEQYPALDSPCTMPWFVTQMGDRVLVMGSNTMSGKTVPALTVRANTK</sequence>
<dbReference type="AlphaFoldDB" id="A0A101P545"/>
<dbReference type="Gene3D" id="2.120.10.30">
    <property type="entry name" value="TolB, C-terminal domain"/>
    <property type="match status" value="1"/>
</dbReference>
<dbReference type="Proteomes" id="UP000053127">
    <property type="component" value="Unassembled WGS sequence"/>
</dbReference>
<gene>
    <name evidence="1" type="ORF">AQI95_16445</name>
</gene>